<evidence type="ECO:0000256" key="2">
    <source>
        <dbReference type="ARBA" id="ARBA00022801"/>
    </source>
</evidence>
<evidence type="ECO:0000259" key="3">
    <source>
        <dbReference type="Pfam" id="PF08450"/>
    </source>
</evidence>
<evidence type="ECO:0000313" key="4">
    <source>
        <dbReference type="EMBL" id="UGS26090.1"/>
    </source>
</evidence>
<dbReference type="Proteomes" id="UP001199642">
    <property type="component" value="Chromosome"/>
</dbReference>
<keyword evidence="2" id="KW-0378">Hydrolase</keyword>
<dbReference type="Pfam" id="PF08450">
    <property type="entry name" value="SGL"/>
    <property type="match status" value="1"/>
</dbReference>
<gene>
    <name evidence="4" type="ORF">K8F61_15815</name>
</gene>
<dbReference type="InterPro" id="IPR013658">
    <property type="entry name" value="SGL"/>
</dbReference>
<dbReference type="EMBL" id="CP082781">
    <property type="protein sequence ID" value="UGS26090.1"/>
    <property type="molecule type" value="Genomic_DNA"/>
</dbReference>
<evidence type="ECO:0000313" key="5">
    <source>
        <dbReference type="Proteomes" id="UP001199642"/>
    </source>
</evidence>
<comment type="similarity">
    <text evidence="1">Belongs to the SMP-30/CGR1 family.</text>
</comment>
<protein>
    <submittedName>
        <fullName evidence="4">SMP-30/gluconolactonase/LRE family protein</fullName>
    </submittedName>
</protein>
<dbReference type="PANTHER" id="PTHR47572:SF4">
    <property type="entry name" value="LACTONASE DRP35"/>
    <property type="match status" value="1"/>
</dbReference>
<proteinExistence type="inferred from homology"/>
<reference evidence="4 5" key="1">
    <citation type="submission" date="2023-01" db="EMBL/GenBank/DDBJ databases">
        <title>Characterization of estradiol degrading bacteria Microbacterium sp. MZT7 and reveal degrading genes through genome analysis.</title>
        <authorList>
            <person name="Hao P."/>
            <person name="Gao Y."/>
        </authorList>
    </citation>
    <scope>NUCLEOTIDE SEQUENCE [LARGE SCALE GENOMIC DNA]</scope>
    <source>
        <strain evidence="4 5">MZT7</strain>
    </source>
</reference>
<sequence>MTAARVPGEVVVSGLAFPEGPRWHRDALYFSDVHSHQVLRWRAGTLEVVAHVPGRPSGLGFLDEETLLVSSQEDRRVHRVDLRTPGAPPVVHADLGRVATWHLNDLLTDARGRAYVGNYGDGAPPGEPIAPAALALVDVDGSVRAVADELFFPNGMALLDEGRTLVVAETRSEPGRLTAFDVSADGSLRGRRTLIAFTGQWPDGIAADRHGTLWVACPFDAEVLRVSADGRIVGRVAVPDPYAVAIGGDDGTDLFVATADTWVPEEAAVVRSGRILVFRGVAADAPR</sequence>
<evidence type="ECO:0000256" key="1">
    <source>
        <dbReference type="ARBA" id="ARBA00008853"/>
    </source>
</evidence>
<feature type="domain" description="SMP-30/Gluconolactonase/LRE-like region" evidence="3">
    <location>
        <begin position="17"/>
        <end position="259"/>
    </location>
</feature>
<dbReference type="RefSeq" id="WP_219086406.1">
    <property type="nucleotide sequence ID" value="NZ_CP082781.1"/>
</dbReference>
<dbReference type="InterPro" id="IPR051262">
    <property type="entry name" value="SMP-30/CGR1_Lactonase"/>
</dbReference>
<dbReference type="PANTHER" id="PTHR47572">
    <property type="entry name" value="LIPOPROTEIN-RELATED"/>
    <property type="match status" value="1"/>
</dbReference>
<organism evidence="4 5">
    <name type="scientific">Microbacterium resistens</name>
    <dbReference type="NCBI Taxonomy" id="156977"/>
    <lineage>
        <taxon>Bacteria</taxon>
        <taxon>Bacillati</taxon>
        <taxon>Actinomycetota</taxon>
        <taxon>Actinomycetes</taxon>
        <taxon>Micrococcales</taxon>
        <taxon>Microbacteriaceae</taxon>
        <taxon>Microbacterium</taxon>
    </lineage>
</organism>
<name>A0ABY3RT01_9MICO</name>
<accession>A0ABY3RT01</accession>
<keyword evidence="5" id="KW-1185">Reference proteome</keyword>